<dbReference type="Pfam" id="PF13539">
    <property type="entry name" value="Peptidase_M15_4"/>
    <property type="match status" value="1"/>
</dbReference>
<dbReference type="GO" id="GO:0008233">
    <property type="term" value="F:peptidase activity"/>
    <property type="evidence" value="ECO:0007669"/>
    <property type="project" value="InterPro"/>
</dbReference>
<dbReference type="InterPro" id="IPR039561">
    <property type="entry name" value="Peptidase_M15C"/>
</dbReference>
<dbReference type="InterPro" id="IPR009045">
    <property type="entry name" value="Zn_M74/Hedgehog-like"/>
</dbReference>
<dbReference type="AlphaFoldDB" id="A0A3B0Y9S0"/>
<evidence type="ECO:0000259" key="1">
    <source>
        <dbReference type="Pfam" id="PF13539"/>
    </source>
</evidence>
<gene>
    <name evidence="2" type="ORF">MNBD_GAMMA15-2240</name>
</gene>
<dbReference type="SUPFAM" id="SSF55166">
    <property type="entry name" value="Hedgehog/DD-peptidase"/>
    <property type="match status" value="1"/>
</dbReference>
<feature type="domain" description="Peptidase M15C" evidence="1">
    <location>
        <begin position="51"/>
        <end position="104"/>
    </location>
</feature>
<evidence type="ECO:0000313" key="2">
    <source>
        <dbReference type="EMBL" id="VAW73550.1"/>
    </source>
</evidence>
<dbReference type="Gene3D" id="3.30.1380.10">
    <property type="match status" value="1"/>
</dbReference>
<protein>
    <recommendedName>
        <fullName evidence="1">Peptidase M15C domain-containing protein</fullName>
    </recommendedName>
</protein>
<name>A0A3B0Y9S0_9ZZZZ</name>
<organism evidence="2">
    <name type="scientific">hydrothermal vent metagenome</name>
    <dbReference type="NCBI Taxonomy" id="652676"/>
    <lineage>
        <taxon>unclassified sequences</taxon>
        <taxon>metagenomes</taxon>
        <taxon>ecological metagenomes</taxon>
    </lineage>
</organism>
<dbReference type="EMBL" id="UOFN01000018">
    <property type="protein sequence ID" value="VAW73550.1"/>
    <property type="molecule type" value="Genomic_DNA"/>
</dbReference>
<proteinExistence type="predicted"/>
<accession>A0A3B0Y9S0</accession>
<sequence length="111" mass="12642">MSLRDKQSKFARMIADLVVYAYDNGYELTYGDAYRDPRVFGSSGSKRGYGARYSNHKLRLAVDFNLFKDGRFLSGTKDHEPLGEYWESIGGTWGGRFNDGNHYSLEHNGSK</sequence>
<reference evidence="2" key="1">
    <citation type="submission" date="2018-06" db="EMBL/GenBank/DDBJ databases">
        <authorList>
            <person name="Zhirakovskaya E."/>
        </authorList>
    </citation>
    <scope>NUCLEOTIDE SEQUENCE</scope>
</reference>